<evidence type="ECO:0000256" key="3">
    <source>
        <dbReference type="ARBA" id="ARBA00022475"/>
    </source>
</evidence>
<keyword evidence="3" id="KW-1003">Cell membrane</keyword>
<keyword evidence="2" id="KW-0813">Transport</keyword>
<evidence type="ECO:0000256" key="2">
    <source>
        <dbReference type="ARBA" id="ARBA00022448"/>
    </source>
</evidence>
<name>A0ABS6T3U9_9RHOB</name>
<evidence type="ECO:0000256" key="4">
    <source>
        <dbReference type="ARBA" id="ARBA00023136"/>
    </source>
</evidence>
<dbReference type="Proteomes" id="UP000756530">
    <property type="component" value="Unassembled WGS sequence"/>
</dbReference>
<keyword evidence="5" id="KW-0732">Signal</keyword>
<sequence length="284" mass="31627">MRGLLKTLMASAMALGLATPLVAQDDVIKMGTLLWEDLTPITGVTKRVLEDRGYTVEVTEFSEWGIAYAALAKGDIEVLTSHVDYVAHDYWDRNKNRLEKISPVSHGLYQAIAVPRYVTIDSIEELNENADKFDGKIVGLEPGSGLMREAAEVVEEYELDLKLIEGSTAGMTAALKSAVDREEWIAVTLWEPSWMVQKYNTKFLADPKGIFAPPQTYYWIAQNGFSDTKPGAREAIASVFLPLQDITAMNAAVKDGQTMDEAVSDWLDEHADLLSRWETIKSYD</sequence>
<dbReference type="PANTHER" id="PTHR47737">
    <property type="entry name" value="GLYCINE BETAINE/PROLINE BETAINE TRANSPORT SYSTEM PERMEASE PROTEIN PROW"/>
    <property type="match status" value="1"/>
</dbReference>
<feature type="chain" id="PRO_5047369643" evidence="5">
    <location>
        <begin position="24"/>
        <end position="284"/>
    </location>
</feature>
<evidence type="ECO:0000259" key="6">
    <source>
        <dbReference type="Pfam" id="PF04069"/>
    </source>
</evidence>
<keyword evidence="8" id="KW-1185">Reference proteome</keyword>
<dbReference type="Pfam" id="PF04069">
    <property type="entry name" value="OpuAC"/>
    <property type="match status" value="1"/>
</dbReference>
<comment type="caution">
    <text evidence="7">The sequence shown here is derived from an EMBL/GenBank/DDBJ whole genome shotgun (WGS) entry which is preliminary data.</text>
</comment>
<protein>
    <submittedName>
        <fullName evidence="7">Glycine betaine ABC transporter substrate-binding protein</fullName>
    </submittedName>
</protein>
<comment type="subcellular location">
    <subcellularLocation>
        <location evidence="1">Cell membrane</location>
    </subcellularLocation>
</comment>
<gene>
    <name evidence="7" type="ORF">KJP28_13445</name>
</gene>
<feature type="domain" description="ABC-type glycine betaine transport system substrate-binding" evidence="6">
    <location>
        <begin position="28"/>
        <end position="269"/>
    </location>
</feature>
<evidence type="ECO:0000256" key="1">
    <source>
        <dbReference type="ARBA" id="ARBA00004236"/>
    </source>
</evidence>
<organism evidence="7 8">
    <name type="scientific">Maritimibacter dapengensis</name>
    <dbReference type="NCBI Taxonomy" id="2836868"/>
    <lineage>
        <taxon>Bacteria</taxon>
        <taxon>Pseudomonadati</taxon>
        <taxon>Pseudomonadota</taxon>
        <taxon>Alphaproteobacteria</taxon>
        <taxon>Rhodobacterales</taxon>
        <taxon>Roseobacteraceae</taxon>
        <taxon>Maritimibacter</taxon>
    </lineage>
</organism>
<dbReference type="EMBL" id="JAHUZE010000003">
    <property type="protein sequence ID" value="MBV7379930.1"/>
    <property type="molecule type" value="Genomic_DNA"/>
</dbReference>
<feature type="signal peptide" evidence="5">
    <location>
        <begin position="1"/>
        <end position="23"/>
    </location>
</feature>
<dbReference type="InterPro" id="IPR007210">
    <property type="entry name" value="ABC_Gly_betaine_transp_sub-bd"/>
</dbReference>
<reference evidence="7 8" key="1">
    <citation type="submission" date="2021-05" db="EMBL/GenBank/DDBJ databases">
        <title>Culturable bacteria isolated from Daya Bay.</title>
        <authorList>
            <person name="Zheng W."/>
            <person name="Yu S."/>
            <person name="Huang Y."/>
        </authorList>
    </citation>
    <scope>NUCLEOTIDE SEQUENCE [LARGE SCALE GENOMIC DNA]</scope>
    <source>
        <strain evidence="7 8">DP4N28-5</strain>
    </source>
</reference>
<dbReference type="RefSeq" id="WP_218393131.1">
    <property type="nucleotide sequence ID" value="NZ_JAHUZE010000003.1"/>
</dbReference>
<proteinExistence type="predicted"/>
<dbReference type="PANTHER" id="PTHR47737:SF1">
    <property type="entry name" value="GLYCINE BETAINE_PROLINE BETAINE TRANSPORT SYSTEM PERMEASE PROTEIN PROW"/>
    <property type="match status" value="1"/>
</dbReference>
<accession>A0ABS6T3U9</accession>
<keyword evidence="4" id="KW-0472">Membrane</keyword>
<evidence type="ECO:0000256" key="5">
    <source>
        <dbReference type="SAM" id="SignalP"/>
    </source>
</evidence>
<evidence type="ECO:0000313" key="8">
    <source>
        <dbReference type="Proteomes" id="UP000756530"/>
    </source>
</evidence>
<evidence type="ECO:0000313" key="7">
    <source>
        <dbReference type="EMBL" id="MBV7379930.1"/>
    </source>
</evidence>
<dbReference type="CDD" id="cd13639">
    <property type="entry name" value="PBP2_OpuAC_like"/>
    <property type="match status" value="1"/>
</dbReference>